<feature type="region of interest" description="Disordered" evidence="1">
    <location>
        <begin position="27"/>
        <end position="53"/>
    </location>
</feature>
<dbReference type="InParanoid" id="E3J7D9"/>
<gene>
    <name evidence="4" type="ordered locus">FraEuI1c_0326</name>
</gene>
<feature type="transmembrane region" description="Helical" evidence="2">
    <location>
        <begin position="58"/>
        <end position="76"/>
    </location>
</feature>
<evidence type="ECO:0000313" key="5">
    <source>
        <dbReference type="Proteomes" id="UP000002484"/>
    </source>
</evidence>
<dbReference type="Proteomes" id="UP000002484">
    <property type="component" value="Chromosome"/>
</dbReference>
<name>E3J7D9_PSEI1</name>
<dbReference type="EMBL" id="CP002299">
    <property type="protein sequence ID" value="ADP78412.1"/>
    <property type="molecule type" value="Genomic_DNA"/>
</dbReference>
<dbReference type="RefSeq" id="WP_013421535.1">
    <property type="nucleotide sequence ID" value="NC_014666.1"/>
</dbReference>
<dbReference type="HOGENOM" id="CLU_2342686_0_0_11"/>
<keyword evidence="2" id="KW-0812">Transmembrane</keyword>
<keyword evidence="2" id="KW-1133">Transmembrane helix</keyword>
<accession>E3J7D9</accession>
<evidence type="ECO:0000313" key="4">
    <source>
        <dbReference type="EMBL" id="ADP78412.1"/>
    </source>
</evidence>
<dbReference type="InterPro" id="IPR025338">
    <property type="entry name" value="DUF4244"/>
</dbReference>
<protein>
    <recommendedName>
        <fullName evidence="6">DUF4244 domain-containing protein</fullName>
    </recommendedName>
</protein>
<reference evidence="4 5" key="1">
    <citation type="submission" date="2010-10" db="EMBL/GenBank/DDBJ databases">
        <title>Complete sequence of Frankia sp. EuI1c.</title>
        <authorList>
            <consortium name="US DOE Joint Genome Institute"/>
            <person name="Lucas S."/>
            <person name="Copeland A."/>
            <person name="Lapidus A."/>
            <person name="Cheng J.-F."/>
            <person name="Bruce D."/>
            <person name="Goodwin L."/>
            <person name="Pitluck S."/>
            <person name="Chertkov O."/>
            <person name="Detter J.C."/>
            <person name="Han C."/>
            <person name="Tapia R."/>
            <person name="Land M."/>
            <person name="Hauser L."/>
            <person name="Jeffries C."/>
            <person name="Kyrpides N."/>
            <person name="Ivanova N."/>
            <person name="Mikhailova N."/>
            <person name="Beauchemin N."/>
            <person name="Sen A."/>
            <person name="Sur S.A."/>
            <person name="Gtari M."/>
            <person name="Wall L."/>
            <person name="Tisa L."/>
            <person name="Woyke T."/>
        </authorList>
    </citation>
    <scope>NUCLEOTIDE SEQUENCE [LARGE SCALE GENOMIC DNA]</scope>
    <source>
        <strain evidence="5">DSM 45817 / CECT 9037 / EuI1c</strain>
    </source>
</reference>
<feature type="chain" id="PRO_5038681738" description="DUF4244 domain-containing protein" evidence="3">
    <location>
        <begin position="22"/>
        <end position="97"/>
    </location>
</feature>
<dbReference type="KEGG" id="fri:FraEuI1c_0326"/>
<organism evidence="4 5">
    <name type="scientific">Pseudofrankia inefficax (strain DSM 45817 / CECT 9037 / DDB 130130 / EuI1c)</name>
    <name type="common">Frankia inefficax</name>
    <dbReference type="NCBI Taxonomy" id="298654"/>
    <lineage>
        <taxon>Bacteria</taxon>
        <taxon>Bacillati</taxon>
        <taxon>Actinomycetota</taxon>
        <taxon>Actinomycetes</taxon>
        <taxon>Frankiales</taxon>
        <taxon>Frankiaceae</taxon>
        <taxon>Pseudofrankia</taxon>
    </lineage>
</organism>
<sequence length="97" mass="10029" precursor="true">MSLLPTVVSLAAMVAGCAVLAHGLARRPAEDRHATPGRPGQLRREDRPGDAGMSTAEYAVGTVAAVAFAGVLYAVVSSSATHDLIMSVVRRALTLPF</sequence>
<keyword evidence="3" id="KW-0732">Signal</keyword>
<evidence type="ECO:0008006" key="6">
    <source>
        <dbReference type="Google" id="ProtNLM"/>
    </source>
</evidence>
<keyword evidence="2" id="KW-0472">Membrane</keyword>
<feature type="signal peptide" evidence="3">
    <location>
        <begin position="1"/>
        <end position="21"/>
    </location>
</feature>
<proteinExistence type="predicted"/>
<dbReference type="STRING" id="298654.FraEuI1c_0326"/>
<evidence type="ECO:0000256" key="2">
    <source>
        <dbReference type="SAM" id="Phobius"/>
    </source>
</evidence>
<keyword evidence="5" id="KW-1185">Reference proteome</keyword>
<dbReference type="eggNOG" id="ENOG5033B4A">
    <property type="taxonomic scope" value="Bacteria"/>
</dbReference>
<dbReference type="AlphaFoldDB" id="E3J7D9"/>
<dbReference type="Pfam" id="PF14029">
    <property type="entry name" value="DUF4244"/>
    <property type="match status" value="1"/>
</dbReference>
<evidence type="ECO:0000256" key="1">
    <source>
        <dbReference type="SAM" id="MobiDB-lite"/>
    </source>
</evidence>
<evidence type="ECO:0000256" key="3">
    <source>
        <dbReference type="SAM" id="SignalP"/>
    </source>
</evidence>